<organism evidence="1 2">
    <name type="scientific">Aspergillus turcosus</name>
    <dbReference type="NCBI Taxonomy" id="1245748"/>
    <lineage>
        <taxon>Eukaryota</taxon>
        <taxon>Fungi</taxon>
        <taxon>Dikarya</taxon>
        <taxon>Ascomycota</taxon>
        <taxon>Pezizomycotina</taxon>
        <taxon>Eurotiomycetes</taxon>
        <taxon>Eurotiomycetidae</taxon>
        <taxon>Eurotiales</taxon>
        <taxon>Aspergillaceae</taxon>
        <taxon>Aspergillus</taxon>
        <taxon>Aspergillus subgen. Fumigati</taxon>
    </lineage>
</organism>
<accession>A0A3R7ILK3</accession>
<protein>
    <submittedName>
        <fullName evidence="1">Uncharacterized protein</fullName>
    </submittedName>
</protein>
<sequence>MQIGWGFGYLLWKRGGRWMLPYESIALRWDPDRTDATMQLGMAPADDPRVQQCGWYHTWISVVSDADPTTTTWFDCAGGHGGEGAQYNVLQRRCALNDVVVMSTGKPISPTNPLQPTYGTARTDGVGNANVRADGKINWDGQCHQIANRYLYVTPSHTSIDEVNYDNYPSGYTVGCAVFGRYGVGFPEWCRRIGVRDVPDDAYNNVYFWIQLSLGGERTKYLKKILSYLLTFRDQVLRRRDPAPDGPDTVHLLKKFRSDGFTVAEIATFFTLSVEEVEKLLAEDSDVRAGIDW</sequence>
<name>A0A3R7ILK3_9EURO</name>
<proteinExistence type="predicted"/>
<evidence type="ECO:0000313" key="2">
    <source>
        <dbReference type="Proteomes" id="UP000215289"/>
    </source>
</evidence>
<comment type="caution">
    <text evidence="1">The sequence shown here is derived from an EMBL/GenBank/DDBJ whole genome shotgun (WGS) entry which is preliminary data.</text>
</comment>
<gene>
    <name evidence="1" type="ORF">CFD26_107746</name>
</gene>
<keyword evidence="2" id="KW-1185">Reference proteome</keyword>
<reference evidence="1 2" key="1">
    <citation type="submission" date="2018-08" db="EMBL/GenBank/DDBJ databases">
        <title>Draft genome sequences of two Aspergillus turcosus clinical strains isolated from bronchoalveolar lavage fluid: one azole-susceptible and the other azole-resistant.</title>
        <authorList>
            <person name="Parent-Michaud M."/>
            <person name="Dufresne P.J."/>
            <person name="Fournier E."/>
            <person name="Martineau C."/>
            <person name="Moreira S."/>
            <person name="Perkins V."/>
            <person name="De Repentigny L."/>
            <person name="Dufresne S.F."/>
        </authorList>
    </citation>
    <scope>NUCLEOTIDE SEQUENCE [LARGE SCALE GENOMIC DNA]</scope>
    <source>
        <strain evidence="1">HMR AF 1038</strain>
    </source>
</reference>
<dbReference type="EMBL" id="NIDN02000042">
    <property type="protein sequence ID" value="RLL98933.1"/>
    <property type="molecule type" value="Genomic_DNA"/>
</dbReference>
<evidence type="ECO:0000313" key="1">
    <source>
        <dbReference type="EMBL" id="RLL98933.1"/>
    </source>
</evidence>
<dbReference type="Proteomes" id="UP000215289">
    <property type="component" value="Unassembled WGS sequence"/>
</dbReference>
<dbReference type="AlphaFoldDB" id="A0A3R7ILK3"/>